<feature type="transmembrane region" description="Helical" evidence="6">
    <location>
        <begin position="88"/>
        <end position="117"/>
    </location>
</feature>
<sequence length="441" mass="49379">MDKREFRDYYKEYSNRVIKTKVILSVASNADNIIAAAFISSVVLASLALIMPLVIFIIALSVMFSAGLGSYIGFYLGRDNINKANDLASFIIIVISIISLIIGMITSINASSIASILGASGKYHTAATIYLRILGISFIPQIISTVLDKLIMNDGSPKFTYQVNIITMIINLSFNLLLVIAFSMGVKGLALATLLSQLFHLGVNIYYFIKKSKFIRFIFPSYHFHELKRILYNGSSDFLSVFTDAIMIYVVNKAILKFLPNEYLEAFASATIFTALITKIYVGSQVGLQPILSRFLGKGYFNKLKNIFVYSLKRSVVYAVILYIILIPVSFILLPYLLDNKDLVFIAFRIYLGVGIAYISSCVGVQIILFFTAINRPIESLAIAFIRTIILIPLSSISMIYLIGVDGIAIGFLLPEILISVVFVYYYKKADFMKYKIEYDR</sequence>
<evidence type="ECO:0000256" key="6">
    <source>
        <dbReference type="SAM" id="Phobius"/>
    </source>
</evidence>
<keyword evidence="6" id="KW-1133">Transmembrane helix</keyword>
<keyword evidence="4" id="KW-0813">Transport</keyword>
<feature type="transmembrane region" description="Helical" evidence="6">
    <location>
        <begin position="350"/>
        <end position="374"/>
    </location>
</feature>
<comment type="similarity">
    <text evidence="2">Belongs to the multi antimicrobial extrusion (MATE) (TC 2.A.66.1) family.</text>
</comment>
<dbReference type="InterPro" id="IPR002528">
    <property type="entry name" value="MATE_fam"/>
</dbReference>
<evidence type="ECO:0000313" key="8">
    <source>
        <dbReference type="Proteomes" id="UP000677305"/>
    </source>
</evidence>
<keyword evidence="8" id="KW-1185">Reference proteome</keyword>
<organism evidence="7 8">
    <name type="scientific">Vallitalea guaymasensis</name>
    <dbReference type="NCBI Taxonomy" id="1185412"/>
    <lineage>
        <taxon>Bacteria</taxon>
        <taxon>Bacillati</taxon>
        <taxon>Bacillota</taxon>
        <taxon>Clostridia</taxon>
        <taxon>Lachnospirales</taxon>
        <taxon>Vallitaleaceae</taxon>
        <taxon>Vallitalea</taxon>
    </lineage>
</organism>
<dbReference type="GO" id="GO:0005886">
    <property type="term" value="C:plasma membrane"/>
    <property type="evidence" value="ECO:0007669"/>
    <property type="project" value="TreeGrafter"/>
</dbReference>
<evidence type="ECO:0000256" key="4">
    <source>
        <dbReference type="ARBA" id="ARBA00022448"/>
    </source>
</evidence>
<dbReference type="GO" id="GO:0042910">
    <property type="term" value="F:xenobiotic transmembrane transporter activity"/>
    <property type="evidence" value="ECO:0007669"/>
    <property type="project" value="InterPro"/>
</dbReference>
<feature type="transmembrane region" description="Helical" evidence="6">
    <location>
        <begin position="230"/>
        <end position="251"/>
    </location>
</feature>
<dbReference type="Pfam" id="PF01554">
    <property type="entry name" value="MatE"/>
    <property type="match status" value="2"/>
</dbReference>
<dbReference type="AlphaFoldDB" id="A0A8J8SAZ8"/>
<dbReference type="KEGG" id="vgu:HYG85_02380"/>
<dbReference type="EMBL" id="CP058561">
    <property type="protein sequence ID" value="QUH27821.1"/>
    <property type="molecule type" value="Genomic_DNA"/>
</dbReference>
<reference evidence="7 8" key="1">
    <citation type="submission" date="2020-07" db="EMBL/GenBank/DDBJ databases">
        <title>Vallitalea guaymasensis genome.</title>
        <authorList>
            <person name="Postec A."/>
        </authorList>
    </citation>
    <scope>NUCLEOTIDE SEQUENCE [LARGE SCALE GENOMIC DNA]</scope>
    <source>
        <strain evidence="7 8">Ra1766G1</strain>
    </source>
</reference>
<name>A0A8J8SAZ8_9FIRM</name>
<feature type="transmembrane region" description="Helical" evidence="6">
    <location>
        <begin position="381"/>
        <end position="402"/>
    </location>
</feature>
<proteinExistence type="inferred from homology"/>
<feature type="transmembrane region" description="Helical" evidence="6">
    <location>
        <begin position="188"/>
        <end position="209"/>
    </location>
</feature>
<evidence type="ECO:0000256" key="5">
    <source>
        <dbReference type="ARBA" id="ARBA00031636"/>
    </source>
</evidence>
<evidence type="ECO:0000256" key="3">
    <source>
        <dbReference type="ARBA" id="ARBA00020268"/>
    </source>
</evidence>
<dbReference type="RefSeq" id="WP_212692128.1">
    <property type="nucleotide sequence ID" value="NZ_CP058561.1"/>
</dbReference>
<feature type="transmembrane region" description="Helical" evidence="6">
    <location>
        <begin position="408"/>
        <end position="427"/>
    </location>
</feature>
<dbReference type="Proteomes" id="UP000677305">
    <property type="component" value="Chromosome"/>
</dbReference>
<keyword evidence="6" id="KW-0812">Transmembrane</keyword>
<dbReference type="InterPro" id="IPR050222">
    <property type="entry name" value="MATE_MdtK"/>
</dbReference>
<dbReference type="PANTHER" id="PTHR43298">
    <property type="entry name" value="MULTIDRUG RESISTANCE PROTEIN NORM-RELATED"/>
    <property type="match status" value="1"/>
</dbReference>
<evidence type="ECO:0000256" key="1">
    <source>
        <dbReference type="ARBA" id="ARBA00003408"/>
    </source>
</evidence>
<accession>A0A8J8SAZ8</accession>
<feature type="transmembrane region" description="Helical" evidence="6">
    <location>
        <begin position="53"/>
        <end position="76"/>
    </location>
</feature>
<comment type="function">
    <text evidence="1">Multidrug efflux pump.</text>
</comment>
<feature type="transmembrane region" description="Helical" evidence="6">
    <location>
        <begin position="316"/>
        <end position="338"/>
    </location>
</feature>
<evidence type="ECO:0000256" key="2">
    <source>
        <dbReference type="ARBA" id="ARBA00010199"/>
    </source>
</evidence>
<evidence type="ECO:0000313" key="7">
    <source>
        <dbReference type="EMBL" id="QUH27821.1"/>
    </source>
</evidence>
<feature type="transmembrane region" description="Helical" evidence="6">
    <location>
        <begin position="21"/>
        <end position="47"/>
    </location>
</feature>
<gene>
    <name evidence="7" type="ORF">HYG85_02380</name>
</gene>
<keyword evidence="6" id="KW-0472">Membrane</keyword>
<feature type="transmembrane region" description="Helical" evidence="6">
    <location>
        <begin position="263"/>
        <end position="282"/>
    </location>
</feature>
<feature type="transmembrane region" description="Helical" evidence="6">
    <location>
        <begin position="159"/>
        <end position="182"/>
    </location>
</feature>
<protein>
    <recommendedName>
        <fullName evidence="3">Probable multidrug resistance protein NorM</fullName>
    </recommendedName>
    <alternativeName>
        <fullName evidence="5">Multidrug-efflux transporter</fullName>
    </alternativeName>
</protein>
<feature type="transmembrane region" description="Helical" evidence="6">
    <location>
        <begin position="129"/>
        <end position="147"/>
    </location>
</feature>
<dbReference type="PANTHER" id="PTHR43298:SF2">
    <property type="entry name" value="FMN_FAD EXPORTER YEEO-RELATED"/>
    <property type="match status" value="1"/>
</dbReference>
<dbReference type="GO" id="GO:0015297">
    <property type="term" value="F:antiporter activity"/>
    <property type="evidence" value="ECO:0007669"/>
    <property type="project" value="InterPro"/>
</dbReference>